<comment type="similarity">
    <text evidence="1">Belongs to the fasciclin-like AGP family.</text>
</comment>
<evidence type="ECO:0000313" key="4">
    <source>
        <dbReference type="EMBL" id="KGN52137.1"/>
    </source>
</evidence>
<accession>A0A0A0KUM5</accession>
<dbReference type="AlphaFoldDB" id="A0A0A0KUM5"/>
<dbReference type="PANTHER" id="PTHR33985:SF17">
    <property type="entry name" value="FASCICLIN-LIKE ARABINOGALACTAN PROTEIN 20"/>
    <property type="match status" value="1"/>
</dbReference>
<feature type="domain" description="FAS1" evidence="3">
    <location>
        <begin position="27"/>
        <end position="155"/>
    </location>
</feature>
<name>A0A0A0KUM5_CUCSA</name>
<dbReference type="SUPFAM" id="SSF82153">
    <property type="entry name" value="FAS1 domain"/>
    <property type="match status" value="2"/>
</dbReference>
<keyword evidence="2" id="KW-0732">Signal</keyword>
<feature type="signal peptide" evidence="2">
    <location>
        <begin position="1"/>
        <end position="21"/>
    </location>
</feature>
<evidence type="ECO:0000313" key="5">
    <source>
        <dbReference type="Proteomes" id="UP000029981"/>
    </source>
</evidence>
<keyword evidence="5" id="KW-1185">Reference proteome</keyword>
<dbReference type="Proteomes" id="UP000029981">
    <property type="component" value="Chromosome 5"/>
</dbReference>
<gene>
    <name evidence="4" type="ORF">Csa_5G611680</name>
</gene>
<feature type="chain" id="PRO_5001972502" description="FAS1 domain-containing protein" evidence="2">
    <location>
        <begin position="22"/>
        <end position="328"/>
    </location>
</feature>
<reference evidence="4 5" key="1">
    <citation type="journal article" date="2009" name="Nat. Genet.">
        <title>The genome of the cucumber, Cucumis sativus L.</title>
        <authorList>
            <person name="Huang S."/>
            <person name="Li R."/>
            <person name="Zhang Z."/>
            <person name="Li L."/>
            <person name="Gu X."/>
            <person name="Fan W."/>
            <person name="Lucas W.J."/>
            <person name="Wang X."/>
            <person name="Xie B."/>
            <person name="Ni P."/>
            <person name="Ren Y."/>
            <person name="Zhu H."/>
            <person name="Li J."/>
            <person name="Lin K."/>
            <person name="Jin W."/>
            <person name="Fei Z."/>
            <person name="Li G."/>
            <person name="Staub J."/>
            <person name="Kilian A."/>
            <person name="van der Vossen E.A."/>
            <person name="Wu Y."/>
            <person name="Guo J."/>
            <person name="He J."/>
            <person name="Jia Z."/>
            <person name="Ren Y."/>
            <person name="Tian G."/>
            <person name="Lu Y."/>
            <person name="Ruan J."/>
            <person name="Qian W."/>
            <person name="Wang M."/>
            <person name="Huang Q."/>
            <person name="Li B."/>
            <person name="Xuan Z."/>
            <person name="Cao J."/>
            <person name="Asan"/>
            <person name="Wu Z."/>
            <person name="Zhang J."/>
            <person name="Cai Q."/>
            <person name="Bai Y."/>
            <person name="Zhao B."/>
            <person name="Han Y."/>
            <person name="Li Y."/>
            <person name="Li X."/>
            <person name="Wang S."/>
            <person name="Shi Q."/>
            <person name="Liu S."/>
            <person name="Cho W.K."/>
            <person name="Kim J.Y."/>
            <person name="Xu Y."/>
            <person name="Heller-Uszynska K."/>
            <person name="Miao H."/>
            <person name="Cheng Z."/>
            <person name="Zhang S."/>
            <person name="Wu J."/>
            <person name="Yang Y."/>
            <person name="Kang H."/>
            <person name="Li M."/>
            <person name="Liang H."/>
            <person name="Ren X."/>
            <person name="Shi Z."/>
            <person name="Wen M."/>
            <person name="Jian M."/>
            <person name="Yang H."/>
            <person name="Zhang G."/>
            <person name="Yang Z."/>
            <person name="Chen R."/>
            <person name="Liu S."/>
            <person name="Li J."/>
            <person name="Ma L."/>
            <person name="Liu H."/>
            <person name="Zhou Y."/>
            <person name="Zhao J."/>
            <person name="Fang X."/>
            <person name="Li G."/>
            <person name="Fang L."/>
            <person name="Li Y."/>
            <person name="Liu D."/>
            <person name="Zheng H."/>
            <person name="Zhang Y."/>
            <person name="Qin N."/>
            <person name="Li Z."/>
            <person name="Yang G."/>
            <person name="Yang S."/>
            <person name="Bolund L."/>
            <person name="Kristiansen K."/>
            <person name="Zheng H."/>
            <person name="Li S."/>
            <person name="Zhang X."/>
            <person name="Yang H."/>
            <person name="Wang J."/>
            <person name="Sun R."/>
            <person name="Zhang B."/>
            <person name="Jiang S."/>
            <person name="Wang J."/>
            <person name="Du Y."/>
            <person name="Li S."/>
        </authorList>
    </citation>
    <scope>NUCLEOTIDE SEQUENCE [LARGE SCALE GENOMIC DNA]</scope>
    <source>
        <strain evidence="5">cv. 9930</strain>
    </source>
</reference>
<dbReference type="Gramene" id="KGN52137">
    <property type="protein sequence ID" value="KGN52137"/>
    <property type="gene ID" value="Csa_5G611680"/>
</dbReference>
<evidence type="ECO:0000256" key="2">
    <source>
        <dbReference type="SAM" id="SignalP"/>
    </source>
</evidence>
<evidence type="ECO:0000256" key="1">
    <source>
        <dbReference type="ARBA" id="ARBA00007843"/>
    </source>
</evidence>
<reference evidence="4 5" key="2">
    <citation type="journal article" date="2009" name="PLoS ONE">
        <title>An integrated genetic and cytogenetic map of the cucumber genome.</title>
        <authorList>
            <person name="Ren Y."/>
            <person name="Zhang Z."/>
            <person name="Liu J."/>
            <person name="Staub J.E."/>
            <person name="Han Y."/>
            <person name="Cheng Z."/>
            <person name="Li X."/>
            <person name="Lu J."/>
            <person name="Miao H."/>
            <person name="Kang H."/>
            <person name="Xie B."/>
            <person name="Gu X."/>
            <person name="Wang X."/>
            <person name="Du Y."/>
            <person name="Jin W."/>
            <person name="Huang S."/>
        </authorList>
    </citation>
    <scope>NUCLEOTIDE SEQUENCE [LARGE SCALE GENOMIC DNA]</scope>
    <source>
        <strain evidence="5">cv. 9930</strain>
    </source>
</reference>
<reference evidence="4 5" key="4">
    <citation type="journal article" date="2011" name="BMC Genomics">
        <title>RNA-Seq improves annotation of protein-coding genes in the cucumber genome.</title>
        <authorList>
            <person name="Li Z."/>
            <person name="Zhang Z."/>
            <person name="Yan P."/>
            <person name="Huang S."/>
            <person name="Fei Z."/>
            <person name="Lin K."/>
        </authorList>
    </citation>
    <scope>NUCLEOTIDE SEQUENCE [LARGE SCALE GENOMIC DNA]</scope>
    <source>
        <strain evidence="5">cv. 9930</strain>
    </source>
</reference>
<dbReference type="KEGG" id="csv:101207564"/>
<dbReference type="SMART" id="SM00554">
    <property type="entry name" value="FAS1"/>
    <property type="match status" value="2"/>
</dbReference>
<proteinExistence type="inferred from homology"/>
<dbReference type="PANTHER" id="PTHR33985">
    <property type="entry name" value="OS02G0491300 PROTEIN-RELATED"/>
    <property type="match status" value="1"/>
</dbReference>
<organism evidence="4 5">
    <name type="scientific">Cucumis sativus</name>
    <name type="common">Cucumber</name>
    <dbReference type="NCBI Taxonomy" id="3659"/>
    <lineage>
        <taxon>Eukaryota</taxon>
        <taxon>Viridiplantae</taxon>
        <taxon>Streptophyta</taxon>
        <taxon>Embryophyta</taxon>
        <taxon>Tracheophyta</taxon>
        <taxon>Spermatophyta</taxon>
        <taxon>Magnoliopsida</taxon>
        <taxon>eudicotyledons</taxon>
        <taxon>Gunneridae</taxon>
        <taxon>Pentapetalae</taxon>
        <taxon>rosids</taxon>
        <taxon>fabids</taxon>
        <taxon>Cucurbitales</taxon>
        <taxon>Cucurbitaceae</taxon>
        <taxon>Benincaseae</taxon>
        <taxon>Cucumis</taxon>
    </lineage>
</organism>
<evidence type="ECO:0000259" key="3">
    <source>
        <dbReference type="PROSITE" id="PS50213"/>
    </source>
</evidence>
<dbReference type="eggNOG" id="ENOG502RIKK">
    <property type="taxonomic scope" value="Eukaryota"/>
</dbReference>
<sequence>MASSTLFISLILLSLFSLSSPLTSETVLDAAEILSNNGFVSMALTLELIADSLLSQSNSITIFSPPDTSFVQSGQPSLSLLRFHFLPLYLSSGSLRSFAFGTKIPTMLPSQSLTVTTPQSDSVISLNRVKVSSSPFYDDGLLVVYGIEKFFDLKFHSPNMKFRCDLLTIRNPFGEAIETLRSHGYSSMALFLESQILGFSNGQSSMMTVFAPSDDALETRVDKFTDYPSLYFRQISPCRISWNDLVDLEDGTELSTYSEGYTIYVTKSSGMLRINGVAVFYPNMYLNEWLVVHGLLDVFPVAERISTVESDSEMRSNNHEMSIIDHNL</sequence>
<reference evidence="4 5" key="3">
    <citation type="journal article" date="2010" name="BMC Genomics">
        <title>Transcriptome sequencing and comparative analysis of cucumber flowers with different sex types.</title>
        <authorList>
            <person name="Guo S."/>
            <person name="Zheng Y."/>
            <person name="Joung J.G."/>
            <person name="Liu S."/>
            <person name="Zhang Z."/>
            <person name="Crasta O.R."/>
            <person name="Sobral B.W."/>
            <person name="Xu Y."/>
            <person name="Huang S."/>
            <person name="Fei Z."/>
        </authorList>
    </citation>
    <scope>NUCLEOTIDE SEQUENCE [LARGE SCALE GENOMIC DNA]</scope>
    <source>
        <strain evidence="5">cv. 9930</strain>
    </source>
</reference>
<dbReference type="EMBL" id="CM002926">
    <property type="protein sequence ID" value="KGN52137.1"/>
    <property type="molecule type" value="Genomic_DNA"/>
</dbReference>
<dbReference type="InterPro" id="IPR036378">
    <property type="entry name" value="FAS1_dom_sf"/>
</dbReference>
<dbReference type="PROSITE" id="PS50213">
    <property type="entry name" value="FAS1"/>
    <property type="match status" value="1"/>
</dbReference>
<dbReference type="OrthoDB" id="1893649at2759"/>
<dbReference type="SMR" id="A0A0A0KUM5"/>
<protein>
    <recommendedName>
        <fullName evidence="3">FAS1 domain-containing protein</fullName>
    </recommendedName>
</protein>
<dbReference type="InterPro" id="IPR000782">
    <property type="entry name" value="FAS1_domain"/>
</dbReference>
<dbReference type="OMA" id="VPCKLLW"/>
<dbReference type="InterPro" id="IPR052806">
    <property type="entry name" value="Fasciclin-like_AGP"/>
</dbReference>